<dbReference type="AlphaFoldDB" id="A0A4R0QPG6"/>
<dbReference type="EMBL" id="RXLP01000021">
    <property type="protein sequence ID" value="TCD54113.1"/>
    <property type="molecule type" value="Genomic_DNA"/>
</dbReference>
<name>A0A4R0QPG6_9BIFI</name>
<proteinExistence type="predicted"/>
<sequence length="78" mass="7723">MPVDAPALPVIAAPAPAPRAPNPTAAAVLATSAVVFTVACPADAVAVKPSAPIEIELATIWTNTHGNADAKNMPTIAT</sequence>
<accession>A0A4R0QPG6</accession>
<keyword evidence="2" id="KW-1185">Reference proteome</keyword>
<dbReference type="Proteomes" id="UP000291289">
    <property type="component" value="Unassembled WGS sequence"/>
</dbReference>
<evidence type="ECO:0000313" key="1">
    <source>
        <dbReference type="EMBL" id="TCD54113.1"/>
    </source>
</evidence>
<evidence type="ECO:0000313" key="2">
    <source>
        <dbReference type="Proteomes" id="UP000291289"/>
    </source>
</evidence>
<protein>
    <submittedName>
        <fullName evidence="1">Uncharacterized protein</fullName>
    </submittedName>
</protein>
<comment type="caution">
    <text evidence="1">The sequence shown here is derived from an EMBL/GenBank/DDBJ whole genome shotgun (WGS) entry which is preliminary data.</text>
</comment>
<gene>
    <name evidence="1" type="ORF">EJ419_05530</name>
</gene>
<reference evidence="1 2" key="1">
    <citation type="submission" date="2018-12" db="EMBL/GenBank/DDBJ databases">
        <title>Alloscrdovia theropitheci sp. nov: a novel taxon from the feces of the bleeding-herat monkey (Theropithecus geleda).</title>
        <authorList>
            <person name="Modesto M."/>
        </authorList>
    </citation>
    <scope>NUCLEOTIDE SEQUENCE [LARGE SCALE GENOMIC DNA]</scope>
    <source>
        <strain evidence="1 2">GLDI4/2</strain>
    </source>
</reference>
<organism evidence="1 2">
    <name type="scientific">Alloscardovia theropitheci</name>
    <dbReference type="NCBI Taxonomy" id="2496842"/>
    <lineage>
        <taxon>Bacteria</taxon>
        <taxon>Bacillati</taxon>
        <taxon>Actinomycetota</taxon>
        <taxon>Actinomycetes</taxon>
        <taxon>Bifidobacteriales</taxon>
        <taxon>Bifidobacteriaceae</taxon>
        <taxon>Alloscardovia</taxon>
    </lineage>
</organism>